<dbReference type="RefSeq" id="YP_008004457.1">
    <property type="nucleotide sequence ID" value="NC_021249.1"/>
</dbReference>
<dbReference type="GeneID" id="15613378"/>
<evidence type="ECO:0000313" key="2">
    <source>
        <dbReference type="Proteomes" id="UP000792374"/>
    </source>
</evidence>
<keyword evidence="2" id="KW-1185">Reference proteome</keyword>
<reference evidence="1" key="1">
    <citation type="journal article" date="2013" name="J. Virol.">
        <title>New Insights into the Evolution of Entomopoxvirinae from the Complete Genome Sequences of Four Entomopoxviruses Infecting Adoxophyes honmai, Choristoneura biennis, Choristoneura rosaceana, and Mythimna separata.</title>
        <authorList>
            <person name="Theze J."/>
            <person name="Takatsuka J."/>
            <person name="Li Z."/>
            <person name="Gallais J."/>
            <person name="Doucet D."/>
            <person name="Arif B."/>
            <person name="Nakai M."/>
            <person name="Herniou E.A."/>
        </authorList>
    </citation>
    <scope>NUCLEOTIDE SEQUENCE</scope>
</reference>
<sequence length="110" mass="13349">MNSIKYNDINIKTLRVDSKIKYNMKDVFNALDYDNYEDYFNDNDDNRYYSLGLLKKRFNDDEKEKELIKYLENNTLMDIFTFININDIKLSNNKIFLELWTSLTRSMTVK</sequence>
<organism evidence="1 2">
    <name type="scientific">Choristoneura rosaceana entomopoxvirus 'L'</name>
    <dbReference type="NCBI Taxonomy" id="1293539"/>
    <lineage>
        <taxon>Viruses</taxon>
        <taxon>Varidnaviria</taxon>
        <taxon>Bamfordvirae</taxon>
        <taxon>Nucleocytoviricota</taxon>
        <taxon>Pokkesviricetes</taxon>
        <taxon>Chitovirales</taxon>
        <taxon>Poxviridae</taxon>
        <taxon>Entomopoxvirinae</taxon>
        <taxon>Betaentomopoxvirus</taxon>
        <taxon>Betaentomopoxvirus crosaceana</taxon>
        <taxon>Choristoneura rosaceana entomopoxvirus</taxon>
    </lineage>
</organism>
<evidence type="ECO:0000313" key="1">
    <source>
        <dbReference type="EMBL" id="CCU55955.1"/>
    </source>
</evidence>
<protein>
    <submittedName>
        <fullName evidence="1">N1R/p28-like protein</fullName>
    </submittedName>
</protein>
<dbReference type="Proteomes" id="UP000792374">
    <property type="component" value="Genome"/>
</dbReference>
<proteinExistence type="predicted"/>
<gene>
    <name evidence="1" type="ORF">CHREV_053</name>
</gene>
<name>A0ABM9QKB1_9POXV</name>
<accession>A0ABM9QKB1</accession>
<dbReference type="EMBL" id="HF679133">
    <property type="protein sequence ID" value="CCU55955.1"/>
    <property type="molecule type" value="Genomic_DNA"/>
</dbReference>